<evidence type="ECO:0000313" key="2">
    <source>
        <dbReference type="Proteomes" id="UP001056778"/>
    </source>
</evidence>
<reference evidence="1" key="1">
    <citation type="submission" date="2022-04" db="EMBL/GenBank/DDBJ databases">
        <title>Chromosome-scale genome assembly of Holotrichia oblita Faldermann.</title>
        <authorList>
            <person name="Rongchong L."/>
        </authorList>
    </citation>
    <scope>NUCLEOTIDE SEQUENCE</scope>
    <source>
        <strain evidence="1">81SQS9</strain>
    </source>
</reference>
<comment type="caution">
    <text evidence="1">The sequence shown here is derived from an EMBL/GenBank/DDBJ whole genome shotgun (WGS) entry which is preliminary data.</text>
</comment>
<organism evidence="1 2">
    <name type="scientific">Holotrichia oblita</name>
    <name type="common">Chafer beetle</name>
    <dbReference type="NCBI Taxonomy" id="644536"/>
    <lineage>
        <taxon>Eukaryota</taxon>
        <taxon>Metazoa</taxon>
        <taxon>Ecdysozoa</taxon>
        <taxon>Arthropoda</taxon>
        <taxon>Hexapoda</taxon>
        <taxon>Insecta</taxon>
        <taxon>Pterygota</taxon>
        <taxon>Neoptera</taxon>
        <taxon>Endopterygota</taxon>
        <taxon>Coleoptera</taxon>
        <taxon>Polyphaga</taxon>
        <taxon>Scarabaeiformia</taxon>
        <taxon>Scarabaeidae</taxon>
        <taxon>Melolonthinae</taxon>
        <taxon>Holotrichia</taxon>
    </lineage>
</organism>
<keyword evidence="2" id="KW-1185">Reference proteome</keyword>
<gene>
    <name evidence="1" type="ORF">MML48_4g00012750</name>
</gene>
<dbReference type="EMBL" id="CM043018">
    <property type="protein sequence ID" value="KAI4463818.1"/>
    <property type="molecule type" value="Genomic_DNA"/>
</dbReference>
<sequence length="340" mass="39582">MDTVQEKCDRKIEMLTKRDFERKLDLQKEQEIRKLTSADNEKIDYFESVFNEKRRFIANAIDEARNLDIDKLGVHFNNISRDILILQKYLATSNIFLRGYDIKIYQQVLQNLTNQARDLEDELLPKKKFGFKKKTSQKIDVGNGINCFINGNRKKTIDEVDSCALTKINLLEDLNGFSERTDTNLMLSNSEIFKKDILLSKLNNCKIKLFGSPSTLHMNFLKDCYVFCGPVSTSIFAESCENCTFVIACQQLRLHSSKNINIYLHVTSRAIMEDSSNIFIAPYNLEYDNIEEDFKKSGLAGCSNNWTSIDDFNWLKLDQKSPNWNIIDETKRIEKWSNFF</sequence>
<name>A0ACB9TAK8_HOLOL</name>
<proteinExistence type="predicted"/>
<protein>
    <submittedName>
        <fullName evidence="1">Tubulin folding cofactor c</fullName>
    </submittedName>
</protein>
<dbReference type="Proteomes" id="UP001056778">
    <property type="component" value="Chromosome 4"/>
</dbReference>
<accession>A0ACB9TAK8</accession>
<evidence type="ECO:0000313" key="1">
    <source>
        <dbReference type="EMBL" id="KAI4463818.1"/>
    </source>
</evidence>